<dbReference type="PANTHER" id="PTHR47966">
    <property type="entry name" value="BETA-SITE APP-CLEAVING ENZYME, ISOFORM A-RELATED"/>
    <property type="match status" value="1"/>
</dbReference>
<organism evidence="15 16">
    <name type="scientific">Trichosporon asahii var. asahii (strain ATCC 90039 / CBS 2479 / JCM 2466 / KCTC 7840 / NBRC 103889/ NCYC 2677 / UAMH 7654)</name>
    <name type="common">Yeast</name>
    <dbReference type="NCBI Taxonomy" id="1186058"/>
    <lineage>
        <taxon>Eukaryota</taxon>
        <taxon>Fungi</taxon>
        <taxon>Dikarya</taxon>
        <taxon>Basidiomycota</taxon>
        <taxon>Agaricomycotina</taxon>
        <taxon>Tremellomycetes</taxon>
        <taxon>Trichosporonales</taxon>
        <taxon>Trichosporonaceae</taxon>
        <taxon>Trichosporon</taxon>
    </lineage>
</organism>
<evidence type="ECO:0000256" key="4">
    <source>
        <dbReference type="ARBA" id="ARBA00022670"/>
    </source>
</evidence>
<evidence type="ECO:0000256" key="1">
    <source>
        <dbReference type="ARBA" id="ARBA00004116"/>
    </source>
</evidence>
<dbReference type="OrthoDB" id="771136at2759"/>
<dbReference type="InterPro" id="IPR001969">
    <property type="entry name" value="Aspartic_peptidase_AS"/>
</dbReference>
<evidence type="ECO:0000256" key="13">
    <source>
        <dbReference type="SAM" id="MobiDB-lite"/>
    </source>
</evidence>
<keyword evidence="5" id="KW-0732">Signal</keyword>
<dbReference type="Gene3D" id="2.40.70.10">
    <property type="entry name" value="Acid Proteases"/>
    <property type="match status" value="2"/>
</dbReference>
<dbReference type="PRINTS" id="PR00792">
    <property type="entry name" value="PEPSIN"/>
</dbReference>
<evidence type="ECO:0000256" key="8">
    <source>
        <dbReference type="ARBA" id="ARBA00023157"/>
    </source>
</evidence>
<evidence type="ECO:0000313" key="16">
    <source>
        <dbReference type="Proteomes" id="UP000002748"/>
    </source>
</evidence>
<evidence type="ECO:0000256" key="6">
    <source>
        <dbReference type="ARBA" id="ARBA00022750"/>
    </source>
</evidence>
<feature type="active site" evidence="10">
    <location>
        <position position="220"/>
    </location>
</feature>
<comment type="similarity">
    <text evidence="2 12">Belongs to the peptidase A1 family.</text>
</comment>
<keyword evidence="6 12" id="KW-0064">Aspartyl protease</keyword>
<name>J6ENR5_TRIAS</name>
<dbReference type="InterPro" id="IPR021109">
    <property type="entry name" value="Peptidase_aspartic_dom_sf"/>
</dbReference>
<keyword evidence="9" id="KW-0325">Glycoprotein</keyword>
<dbReference type="FunFam" id="2.40.70.10:FF:000002">
    <property type="entry name" value="Vacuolar aspartic proteinase"/>
    <property type="match status" value="1"/>
</dbReference>
<keyword evidence="3" id="KW-0926">Vacuole</keyword>
<feature type="active site" evidence="10">
    <location>
        <position position="399"/>
    </location>
</feature>
<keyword evidence="7 12" id="KW-0378">Hydrolase</keyword>
<comment type="subcellular location">
    <subcellularLocation>
        <location evidence="1">Vacuole</location>
    </subcellularLocation>
</comment>
<dbReference type="KEGG" id="tasa:A1Q1_05518"/>
<dbReference type="PROSITE" id="PS00141">
    <property type="entry name" value="ASP_PROTEASE"/>
    <property type="match status" value="2"/>
</dbReference>
<evidence type="ECO:0000256" key="5">
    <source>
        <dbReference type="ARBA" id="ARBA00022729"/>
    </source>
</evidence>
<dbReference type="HOGENOM" id="CLU_013253_3_4_1"/>
<keyword evidence="8 11" id="KW-1015">Disulfide bond</keyword>
<evidence type="ECO:0000256" key="11">
    <source>
        <dbReference type="PIRSR" id="PIRSR601461-2"/>
    </source>
</evidence>
<protein>
    <submittedName>
        <fullName evidence="15">Endopeptidase</fullName>
    </submittedName>
</protein>
<dbReference type="VEuPathDB" id="FungiDB:A1Q1_05518"/>
<feature type="disulfide bond" evidence="11">
    <location>
        <begin position="433"/>
        <end position="466"/>
    </location>
</feature>
<dbReference type="GO" id="GO:0006508">
    <property type="term" value="P:proteolysis"/>
    <property type="evidence" value="ECO:0007669"/>
    <property type="project" value="UniProtKB-KW"/>
</dbReference>
<dbReference type="Pfam" id="PF00026">
    <property type="entry name" value="Asp"/>
    <property type="match status" value="1"/>
</dbReference>
<dbReference type="RefSeq" id="XP_014177670.1">
    <property type="nucleotide sequence ID" value="XM_014322195.1"/>
</dbReference>
<evidence type="ECO:0000256" key="9">
    <source>
        <dbReference type="ARBA" id="ARBA00023180"/>
    </source>
</evidence>
<evidence type="ECO:0000313" key="15">
    <source>
        <dbReference type="EMBL" id="EJT46014.1"/>
    </source>
</evidence>
<evidence type="ECO:0000256" key="2">
    <source>
        <dbReference type="ARBA" id="ARBA00007447"/>
    </source>
</evidence>
<evidence type="ECO:0000259" key="14">
    <source>
        <dbReference type="PROSITE" id="PS51767"/>
    </source>
</evidence>
<dbReference type="AlphaFoldDB" id="J6ENR5"/>
<dbReference type="GO" id="GO:0005773">
    <property type="term" value="C:vacuole"/>
    <property type="evidence" value="ECO:0007669"/>
    <property type="project" value="UniProtKB-SubCell"/>
</dbReference>
<dbReference type="FunFam" id="2.40.70.10:FF:000036">
    <property type="entry name" value="Vacuolar aspartic protease"/>
    <property type="match status" value="1"/>
</dbReference>
<proteinExistence type="inferred from homology"/>
<reference evidence="15 16" key="1">
    <citation type="journal article" date="2012" name="Eukaryot. Cell">
        <title>Draft genome sequence of CBS 2479, the standard type strain of Trichosporon asahii.</title>
        <authorList>
            <person name="Yang R.Y."/>
            <person name="Li H.T."/>
            <person name="Zhu H."/>
            <person name="Zhou G.P."/>
            <person name="Wang M."/>
            <person name="Wang L."/>
        </authorList>
    </citation>
    <scope>NUCLEOTIDE SEQUENCE [LARGE SCALE GENOMIC DNA]</scope>
    <source>
        <strain evidence="16">ATCC 90039 / CBS 2479 / JCM 2466 / KCTC 7840 / NCYC 2677 / UAMH 7654</strain>
    </source>
</reference>
<dbReference type="GO" id="GO:0004190">
    <property type="term" value="F:aspartic-type endopeptidase activity"/>
    <property type="evidence" value="ECO:0007669"/>
    <property type="project" value="UniProtKB-KW"/>
</dbReference>
<gene>
    <name evidence="15" type="ORF">A1Q1_05518</name>
</gene>
<sequence>MHIEKRNAHSFGSAGPFRPLASQPPAPLTRAQPQVPRPHTHSELIAEGSHKLSSLSSILLITDGFIPSVDTHCPYHPPLLLDINPPALLDVMKTAALIAVLAALGSVDAAVHRMKLQKRDPASLLDHDVAKEVEFLMQKHAGAFMQDTAQKVLGGFGGAGRPLRTNKGDGERLWAQMIEEENENALKGGHGVPLSNYMNAQYYAPITIGTPPQEFGVVLDTGSSNLWVPSVQCSSIACFKYDNSQSSTYKANGSEFAIRYGSGSLEGFVSEDTLEIAGLKVKDQLFAEATKEPGMAFVFGKFDGILGLGYNTISVNQIPPPFYNMIDQNLLDEKVFSFRLGSSEDDGGECIFGGYDKKWSDEKPIYIPVRRKGYWEVELEGIKFGDEELPLENTGAAIDTGTSLIALPTDIAEILNKEIGAEKSWNGQYTVDCSKVPSLPDLTFNFGGKKFPIKGEDYVLNAGGTCISAFMGMDIPPPMGPIWIIGDAFADYTCNTYLHLSTISPPLLHSSTPPVTSIPFPVLPFALC</sequence>
<dbReference type="PANTHER" id="PTHR47966:SF51">
    <property type="entry name" value="BETA-SITE APP-CLEAVING ENZYME, ISOFORM A-RELATED"/>
    <property type="match status" value="1"/>
</dbReference>
<accession>J6ENR5</accession>
<dbReference type="EMBL" id="ALBS01000311">
    <property type="protein sequence ID" value="EJT46014.1"/>
    <property type="molecule type" value="Genomic_DNA"/>
</dbReference>
<feature type="region of interest" description="Disordered" evidence="13">
    <location>
        <begin position="1"/>
        <end position="40"/>
    </location>
</feature>
<evidence type="ECO:0000256" key="10">
    <source>
        <dbReference type="PIRSR" id="PIRSR601461-1"/>
    </source>
</evidence>
<dbReference type="InterPro" id="IPR033121">
    <property type="entry name" value="PEPTIDASE_A1"/>
</dbReference>
<dbReference type="PROSITE" id="PS51767">
    <property type="entry name" value="PEPTIDASE_A1"/>
    <property type="match status" value="1"/>
</dbReference>
<keyword evidence="4 12" id="KW-0645">Protease</keyword>
<evidence type="ECO:0000256" key="7">
    <source>
        <dbReference type="ARBA" id="ARBA00022801"/>
    </source>
</evidence>
<dbReference type="InterPro" id="IPR001461">
    <property type="entry name" value="Aspartic_peptidase_A1"/>
</dbReference>
<evidence type="ECO:0000256" key="12">
    <source>
        <dbReference type="RuleBase" id="RU000454"/>
    </source>
</evidence>
<dbReference type="GeneID" id="25989030"/>
<comment type="caution">
    <text evidence="15">The sequence shown here is derived from an EMBL/GenBank/DDBJ whole genome shotgun (WGS) entry which is preliminary data.</text>
</comment>
<dbReference type="Proteomes" id="UP000002748">
    <property type="component" value="Unassembled WGS sequence"/>
</dbReference>
<dbReference type="SUPFAM" id="SSF50630">
    <property type="entry name" value="Acid proteases"/>
    <property type="match status" value="1"/>
</dbReference>
<feature type="domain" description="Peptidase A1" evidence="14">
    <location>
        <begin position="202"/>
        <end position="508"/>
    </location>
</feature>
<evidence type="ECO:0000256" key="3">
    <source>
        <dbReference type="ARBA" id="ARBA00022554"/>
    </source>
</evidence>